<proteinExistence type="predicted"/>
<comment type="function">
    <text evidence="1">Potential calcium-dependent cell-adhesion protein. May be involved in the establishment and maintenance of specific neuronal connections in the brain.</text>
</comment>
<dbReference type="PANTHER" id="PTHR24028">
    <property type="entry name" value="CADHERIN-87A"/>
    <property type="match status" value="1"/>
</dbReference>
<keyword evidence="10" id="KW-0472">Membrane</keyword>
<dbReference type="GO" id="GO:0005886">
    <property type="term" value="C:plasma membrane"/>
    <property type="evidence" value="ECO:0007669"/>
    <property type="project" value="UniProtKB-SubCell"/>
</dbReference>
<name>A0A060XHU9_ONCMY</name>
<dbReference type="FunFam" id="2.60.40.60:FF:000004">
    <property type="entry name" value="Protocadherin 1 gamma 2"/>
    <property type="match status" value="1"/>
</dbReference>
<dbReference type="PANTHER" id="PTHR24028:SF264">
    <property type="entry name" value="PROTOCADHERIN 1 GAMMA 32"/>
    <property type="match status" value="1"/>
</dbReference>
<feature type="signal peptide" evidence="14">
    <location>
        <begin position="1"/>
        <end position="29"/>
    </location>
</feature>
<keyword evidence="9" id="KW-1133">Transmembrane helix</keyword>
<dbReference type="SUPFAM" id="SSF49313">
    <property type="entry name" value="Cadherin-like"/>
    <property type="match status" value="6"/>
</dbReference>
<dbReference type="InterPro" id="IPR031904">
    <property type="entry name" value="Cadherin_CBD"/>
</dbReference>
<evidence type="ECO:0000313" key="17">
    <source>
        <dbReference type="Proteomes" id="UP000193380"/>
    </source>
</evidence>
<dbReference type="CDD" id="cd11304">
    <property type="entry name" value="Cadherin_repeat"/>
    <property type="match status" value="6"/>
</dbReference>
<evidence type="ECO:0000256" key="1">
    <source>
        <dbReference type="ARBA" id="ARBA00003436"/>
    </source>
</evidence>
<dbReference type="Pfam" id="PF00028">
    <property type="entry name" value="Cadherin"/>
    <property type="match status" value="4"/>
</dbReference>
<evidence type="ECO:0000313" key="16">
    <source>
        <dbReference type="EMBL" id="CDQ79041.1"/>
    </source>
</evidence>
<reference evidence="16" key="2">
    <citation type="submission" date="2014-03" db="EMBL/GenBank/DDBJ databases">
        <authorList>
            <person name="Genoscope - CEA"/>
        </authorList>
    </citation>
    <scope>NUCLEOTIDE SEQUENCE</scope>
</reference>
<evidence type="ECO:0000256" key="3">
    <source>
        <dbReference type="ARBA" id="ARBA00022475"/>
    </source>
</evidence>
<dbReference type="PROSITE" id="PS00232">
    <property type="entry name" value="CADHERIN_1"/>
    <property type="match status" value="4"/>
</dbReference>
<keyword evidence="6" id="KW-0677">Repeat</keyword>
<feature type="domain" description="Cadherin" evidence="15">
    <location>
        <begin position="359"/>
        <end position="455"/>
    </location>
</feature>
<comment type="subcellular location">
    <subcellularLocation>
        <location evidence="2">Cell membrane</location>
        <topology evidence="2">Single-pass type I membrane protein</topology>
    </subcellularLocation>
</comment>
<evidence type="ECO:0000256" key="5">
    <source>
        <dbReference type="ARBA" id="ARBA00022729"/>
    </source>
</evidence>
<feature type="domain" description="Cadherin" evidence="15">
    <location>
        <begin position="134"/>
        <end position="242"/>
    </location>
</feature>
<feature type="region of interest" description="Disordered" evidence="13">
    <location>
        <begin position="926"/>
        <end position="958"/>
    </location>
</feature>
<feature type="domain" description="Cadherin" evidence="15">
    <location>
        <begin position="456"/>
        <end position="565"/>
    </location>
</feature>
<evidence type="ECO:0000259" key="15">
    <source>
        <dbReference type="PROSITE" id="PS50268"/>
    </source>
</evidence>
<evidence type="ECO:0000256" key="7">
    <source>
        <dbReference type="ARBA" id="ARBA00022837"/>
    </source>
</evidence>
<evidence type="ECO:0000256" key="13">
    <source>
        <dbReference type="SAM" id="MobiDB-lite"/>
    </source>
</evidence>
<dbReference type="InterPro" id="IPR013164">
    <property type="entry name" value="Cadherin_N"/>
</dbReference>
<dbReference type="PRINTS" id="PR00205">
    <property type="entry name" value="CADHERIN"/>
</dbReference>
<evidence type="ECO:0000256" key="8">
    <source>
        <dbReference type="ARBA" id="ARBA00022889"/>
    </source>
</evidence>
<dbReference type="FunFam" id="2.60.40.60:FF:000007">
    <property type="entry name" value="Protocadherin alpha 2"/>
    <property type="match status" value="1"/>
</dbReference>
<evidence type="ECO:0000256" key="9">
    <source>
        <dbReference type="ARBA" id="ARBA00022989"/>
    </source>
</evidence>
<dbReference type="Pfam" id="PF08266">
    <property type="entry name" value="Cadherin_2"/>
    <property type="match status" value="1"/>
</dbReference>
<reference evidence="16" key="1">
    <citation type="journal article" date="2014" name="Nat. Commun.">
        <title>The rainbow trout genome provides novel insights into evolution after whole-genome duplication in vertebrates.</title>
        <authorList>
            <person name="Berthelot C."/>
            <person name="Brunet F."/>
            <person name="Chalopin D."/>
            <person name="Juanchich A."/>
            <person name="Bernard M."/>
            <person name="Noel B."/>
            <person name="Bento P."/>
            <person name="Da Silva C."/>
            <person name="Labadie K."/>
            <person name="Alberti A."/>
            <person name="Aury J.M."/>
            <person name="Louis A."/>
            <person name="Dehais P."/>
            <person name="Bardou P."/>
            <person name="Montfort J."/>
            <person name="Klopp C."/>
            <person name="Cabau C."/>
            <person name="Gaspin C."/>
            <person name="Thorgaard G.H."/>
            <person name="Boussaha M."/>
            <person name="Quillet E."/>
            <person name="Guyomard R."/>
            <person name="Galiana D."/>
            <person name="Bobe J."/>
            <person name="Volff J.N."/>
            <person name="Genet C."/>
            <person name="Wincker P."/>
            <person name="Jaillon O."/>
            <person name="Roest Crollius H."/>
            <person name="Guiguen Y."/>
        </authorList>
    </citation>
    <scope>NUCLEOTIDE SEQUENCE [LARGE SCALE GENOMIC DNA]</scope>
</reference>
<evidence type="ECO:0000256" key="12">
    <source>
        <dbReference type="PROSITE-ProRule" id="PRU00043"/>
    </source>
</evidence>
<organism evidence="16 17">
    <name type="scientific">Oncorhynchus mykiss</name>
    <name type="common">Rainbow trout</name>
    <name type="synonym">Salmo gairdneri</name>
    <dbReference type="NCBI Taxonomy" id="8022"/>
    <lineage>
        <taxon>Eukaryota</taxon>
        <taxon>Metazoa</taxon>
        <taxon>Chordata</taxon>
        <taxon>Craniata</taxon>
        <taxon>Vertebrata</taxon>
        <taxon>Euteleostomi</taxon>
        <taxon>Actinopterygii</taxon>
        <taxon>Neopterygii</taxon>
        <taxon>Teleostei</taxon>
        <taxon>Protacanthopterygii</taxon>
        <taxon>Salmoniformes</taxon>
        <taxon>Salmonidae</taxon>
        <taxon>Salmoninae</taxon>
        <taxon>Oncorhynchus</taxon>
    </lineage>
</organism>
<evidence type="ECO:0000256" key="2">
    <source>
        <dbReference type="ARBA" id="ARBA00004251"/>
    </source>
</evidence>
<dbReference type="Gene3D" id="2.60.40.60">
    <property type="entry name" value="Cadherins"/>
    <property type="match status" value="6"/>
</dbReference>
<evidence type="ECO:0000256" key="6">
    <source>
        <dbReference type="ARBA" id="ARBA00022737"/>
    </source>
</evidence>
<dbReference type="SMART" id="SM00112">
    <property type="entry name" value="CA"/>
    <property type="match status" value="6"/>
</dbReference>
<dbReference type="PROSITE" id="PS50268">
    <property type="entry name" value="CADHERIN_2"/>
    <property type="match status" value="6"/>
</dbReference>
<dbReference type="GO" id="GO:0007156">
    <property type="term" value="P:homophilic cell adhesion via plasma membrane adhesion molecules"/>
    <property type="evidence" value="ECO:0007669"/>
    <property type="project" value="InterPro"/>
</dbReference>
<feature type="domain" description="Cadherin" evidence="15">
    <location>
        <begin position="243"/>
        <end position="350"/>
    </location>
</feature>
<dbReference type="InterPro" id="IPR002126">
    <property type="entry name" value="Cadherin-like_dom"/>
</dbReference>
<dbReference type="GO" id="GO:0009653">
    <property type="term" value="P:anatomical structure morphogenesis"/>
    <property type="evidence" value="ECO:0007669"/>
    <property type="project" value="UniProtKB-ARBA"/>
</dbReference>
<evidence type="ECO:0000256" key="10">
    <source>
        <dbReference type="ARBA" id="ARBA00023136"/>
    </source>
</evidence>
<dbReference type="FunFam" id="2.60.40.60:FF:000129">
    <property type="entry name" value="protocadherin alpha-C2 isoform X1"/>
    <property type="match status" value="1"/>
</dbReference>
<keyword evidence="4" id="KW-0812">Transmembrane</keyword>
<sequence>MGVLDTRRKAAGRPLFCLFLSALYRASFSAELSYSVLEELKPGAFVGDIAKALGLNIPMLVNRNPRVMSESNAKYFDVNASGVLVVRQTMDRESLCGLTLTCSLTVQLVLQNPLELHRVVVEIVDVNDNSPQFPSGNIYLEVSEAAAPGTRFGLDSAQDLYVDINSLRTFTLSPNDCFILKLESKSDGSKFPELLLDKPLDREKQAVFHLLLTTADSRQPQKSGTTSVVIDILDVNDNAPVFDQPFKTVSLFENSPQGTLVTQLNASDADYGHNGKISYLFSKYTSETVLKLFTLDTKSGEIRVKGEVDYEMSDIYDITVQARDRGTPAMECSCHIQIEIIDVNDNSPKIIINSLSKMVQEDVESGTVIALISIRDMDAGRNGEVNVHIPHGLPFRLISPFEEHYTLVTDGPLDREAVSEYTIIVTATDFGSPPRSAQQFFVITLSDVNDNAPLFSQSSYSVDIAENNGPGALILTVSAFDQDLGQNAHLSFTILESEVQGSPVSSFVYINSENGNLYAVRALDHEQMNVFWVQVQVRDAGTPVQSSNVTVHVFVIDENDHSPALIYPAPSPDGVLQLSVPRSASKGHLVNRVVCVDQDSGHNAWLFYSLSGRDAGLFHVGAHSGEVRTALRFEEEDITFTIIVLVQDNGMPALSTSVPVNITVSEKGTDASSQIRSAPSRQQSGGSGLTLALIGCLTCVSVVYRGYLTWLGLGTRQALHSHSHKDLHLQLNKDGPLRYMKVVVGPQEPHTHTYRPCYPTLSSSDRDFVFVKTPMMNQNTLSVTLTNKHTSKAKKYISSPFSLQQKPPNNDWRFTQQGQRPGPSGTYRYSTSTQQRWTPYGKARAGPHPEGAGGAIVGTGPWPNPPTEAEQLQALMAAANEVSEATATLGPRYNAQFPMQHVPDYRQNVYIPGSTATLTANPQQMMPQPALQGPPQAMPQVDVPNAAQTPASKKKSTKKDKKIGCVLLMNGVLLAGRRQGIIIANGRGYIGACLLELTELVPWLC</sequence>
<dbReference type="AlphaFoldDB" id="A0A060XHU9"/>
<feature type="domain" description="Cadherin" evidence="15">
    <location>
        <begin position="572"/>
        <end position="681"/>
    </location>
</feature>
<keyword evidence="7 12" id="KW-0106">Calcium</keyword>
<dbReference type="InterPro" id="IPR050174">
    <property type="entry name" value="Protocadherin/Cadherin-CA"/>
</dbReference>
<keyword evidence="5 14" id="KW-0732">Signal</keyword>
<dbReference type="GO" id="GO:0005509">
    <property type="term" value="F:calcium ion binding"/>
    <property type="evidence" value="ECO:0007669"/>
    <property type="project" value="UniProtKB-UniRule"/>
</dbReference>
<dbReference type="FunFam" id="2.60.40.60:FF:000006">
    <property type="entry name" value="Protocadherin alpha 2"/>
    <property type="match status" value="1"/>
</dbReference>
<dbReference type="PaxDb" id="8022-A0A060XHU9"/>
<evidence type="ECO:0000256" key="4">
    <source>
        <dbReference type="ARBA" id="ARBA00022692"/>
    </source>
</evidence>
<dbReference type="InterPro" id="IPR020894">
    <property type="entry name" value="Cadherin_CS"/>
</dbReference>
<accession>A0A060XHU9</accession>
<dbReference type="STRING" id="8022.A0A060XHU9"/>
<dbReference type="FunFam" id="2.60.40.60:FF:000002">
    <property type="entry name" value="Protocadherin alpha 2"/>
    <property type="match status" value="1"/>
</dbReference>
<dbReference type="Pfam" id="PF15974">
    <property type="entry name" value="Cadherin_tail"/>
    <property type="match status" value="1"/>
</dbReference>
<feature type="chain" id="PRO_5001590982" description="Cadherin domain-containing protein" evidence="14">
    <location>
        <begin position="30"/>
        <end position="1005"/>
    </location>
</feature>
<dbReference type="Proteomes" id="UP000193380">
    <property type="component" value="Unassembled WGS sequence"/>
</dbReference>
<keyword evidence="3" id="KW-1003">Cell membrane</keyword>
<dbReference type="FunFam" id="2.60.40.60:FF:000001">
    <property type="entry name" value="Protocadherin alpha 2"/>
    <property type="match status" value="1"/>
</dbReference>
<dbReference type="EMBL" id="FR905400">
    <property type="protein sequence ID" value="CDQ79041.1"/>
    <property type="molecule type" value="Genomic_DNA"/>
</dbReference>
<feature type="domain" description="Cadherin" evidence="15">
    <location>
        <begin position="69"/>
        <end position="133"/>
    </location>
</feature>
<gene>
    <name evidence="16" type="ORF">GSONMT00042250001</name>
</gene>
<evidence type="ECO:0000256" key="14">
    <source>
        <dbReference type="SAM" id="SignalP"/>
    </source>
</evidence>
<dbReference type="InterPro" id="IPR015919">
    <property type="entry name" value="Cadherin-like_sf"/>
</dbReference>
<protein>
    <recommendedName>
        <fullName evidence="15">Cadherin domain-containing protein</fullName>
    </recommendedName>
</protein>
<keyword evidence="11" id="KW-0325">Glycoprotein</keyword>
<keyword evidence="8" id="KW-0130">Cell adhesion</keyword>
<evidence type="ECO:0000256" key="11">
    <source>
        <dbReference type="ARBA" id="ARBA00023180"/>
    </source>
</evidence>